<proteinExistence type="predicted"/>
<evidence type="ECO:0000313" key="1">
    <source>
        <dbReference type="EMBL" id="KAI0044254.1"/>
    </source>
</evidence>
<gene>
    <name evidence="1" type="ORF">FA95DRAFT_1497366</name>
</gene>
<keyword evidence="2" id="KW-1185">Reference proteome</keyword>
<accession>A0ACB8RJA7</accession>
<evidence type="ECO:0000313" key="2">
    <source>
        <dbReference type="Proteomes" id="UP000814033"/>
    </source>
</evidence>
<comment type="caution">
    <text evidence="1">The sequence shown here is derived from an EMBL/GenBank/DDBJ whole genome shotgun (WGS) entry which is preliminary data.</text>
</comment>
<name>A0ACB8RJA7_9AGAM</name>
<sequence length="316" mass="35190">MSSASSRDGNPEPSGSSSSQPSNHRPHPEAPPPMQTPREASLLPSLKLSIPRQGRLSSATSERCFTYCSQTHRGRAERREPTCRTFCLRSVFAHEVNRTLADAGYHPFLPPTSTSSVPAEIPLSPEADTTVREYYAGQSAEELDDSERGEPGKREHWKEGYYVWLSRNRVAAVEHLAHMKRDLPSQAAYEQSKALWERAIREGREKDFLPTADARLVGNSWRDDMYADVYNPPYTSLLVHVSDPAPQLRKLLVKYLAPSQRLLALARDSVTSGDQAVLVDKMQTAVMSGAPFSLAGTVGKRMWRLLWGEGDGEERG</sequence>
<organism evidence="1 2">
    <name type="scientific">Auriscalpium vulgare</name>
    <dbReference type="NCBI Taxonomy" id="40419"/>
    <lineage>
        <taxon>Eukaryota</taxon>
        <taxon>Fungi</taxon>
        <taxon>Dikarya</taxon>
        <taxon>Basidiomycota</taxon>
        <taxon>Agaricomycotina</taxon>
        <taxon>Agaricomycetes</taxon>
        <taxon>Russulales</taxon>
        <taxon>Auriscalpiaceae</taxon>
        <taxon>Auriscalpium</taxon>
    </lineage>
</organism>
<protein>
    <submittedName>
        <fullName evidence="1">Uncharacterized protein</fullName>
    </submittedName>
</protein>
<dbReference type="EMBL" id="MU275989">
    <property type="protein sequence ID" value="KAI0044254.1"/>
    <property type="molecule type" value="Genomic_DNA"/>
</dbReference>
<dbReference type="Proteomes" id="UP000814033">
    <property type="component" value="Unassembled WGS sequence"/>
</dbReference>
<reference evidence="1" key="2">
    <citation type="journal article" date="2022" name="New Phytol.">
        <title>Evolutionary transition to the ectomycorrhizal habit in the genomes of a hyperdiverse lineage of mushroom-forming fungi.</title>
        <authorList>
            <person name="Looney B."/>
            <person name="Miyauchi S."/>
            <person name="Morin E."/>
            <person name="Drula E."/>
            <person name="Courty P.E."/>
            <person name="Kohler A."/>
            <person name="Kuo A."/>
            <person name="LaButti K."/>
            <person name="Pangilinan J."/>
            <person name="Lipzen A."/>
            <person name="Riley R."/>
            <person name="Andreopoulos W."/>
            <person name="He G."/>
            <person name="Johnson J."/>
            <person name="Nolan M."/>
            <person name="Tritt A."/>
            <person name="Barry K.W."/>
            <person name="Grigoriev I.V."/>
            <person name="Nagy L.G."/>
            <person name="Hibbett D."/>
            <person name="Henrissat B."/>
            <person name="Matheny P.B."/>
            <person name="Labbe J."/>
            <person name="Martin F.M."/>
        </authorList>
    </citation>
    <scope>NUCLEOTIDE SEQUENCE</scope>
    <source>
        <strain evidence="1">FP105234-sp</strain>
    </source>
</reference>
<reference evidence="1" key="1">
    <citation type="submission" date="2021-02" db="EMBL/GenBank/DDBJ databases">
        <authorList>
            <consortium name="DOE Joint Genome Institute"/>
            <person name="Ahrendt S."/>
            <person name="Looney B.P."/>
            <person name="Miyauchi S."/>
            <person name="Morin E."/>
            <person name="Drula E."/>
            <person name="Courty P.E."/>
            <person name="Chicoki N."/>
            <person name="Fauchery L."/>
            <person name="Kohler A."/>
            <person name="Kuo A."/>
            <person name="Labutti K."/>
            <person name="Pangilinan J."/>
            <person name="Lipzen A."/>
            <person name="Riley R."/>
            <person name="Andreopoulos W."/>
            <person name="He G."/>
            <person name="Johnson J."/>
            <person name="Barry K.W."/>
            <person name="Grigoriev I.V."/>
            <person name="Nagy L."/>
            <person name="Hibbett D."/>
            <person name="Henrissat B."/>
            <person name="Matheny P.B."/>
            <person name="Labbe J."/>
            <person name="Martin F."/>
        </authorList>
    </citation>
    <scope>NUCLEOTIDE SEQUENCE</scope>
    <source>
        <strain evidence="1">FP105234-sp</strain>
    </source>
</reference>